<feature type="signal peptide" evidence="1">
    <location>
        <begin position="1"/>
        <end position="17"/>
    </location>
</feature>
<feature type="chain" id="PRO_5016829581" evidence="1">
    <location>
        <begin position="18"/>
        <end position="114"/>
    </location>
</feature>
<name>A0A380RWF2_FIBSU</name>
<proteinExistence type="predicted"/>
<keyword evidence="2" id="KW-0449">Lipoprotein</keyword>
<evidence type="ECO:0000313" key="3">
    <source>
        <dbReference type="Proteomes" id="UP000255423"/>
    </source>
</evidence>
<dbReference type="Proteomes" id="UP000255423">
    <property type="component" value="Unassembled WGS sequence"/>
</dbReference>
<evidence type="ECO:0000256" key="1">
    <source>
        <dbReference type="SAM" id="SignalP"/>
    </source>
</evidence>
<keyword evidence="1" id="KW-0732">Signal</keyword>
<gene>
    <name evidence="2" type="ORF">SAMN05661053_1124</name>
</gene>
<dbReference type="EMBL" id="UHJL01000001">
    <property type="protein sequence ID" value="SUQ19880.1"/>
    <property type="molecule type" value="Genomic_DNA"/>
</dbReference>
<accession>A0A380RWF2</accession>
<dbReference type="AlphaFoldDB" id="A0A380RWF2"/>
<dbReference type="RefSeq" id="WP_014547040.1">
    <property type="nucleotide sequence ID" value="NZ_UHJL01000001.1"/>
</dbReference>
<evidence type="ECO:0000313" key="2">
    <source>
        <dbReference type="EMBL" id="SUQ19880.1"/>
    </source>
</evidence>
<sequence length="114" mass="12808">MKKIVLLCILLSSLAMARFDCCARKRATVKKEETSLTFSVGVVRAEDESLLKKASSSLAKESITLQIKKWDTQEHANEALAKGFVDGLYIDSLWFNSDSDKKEVLLRLKKEIGK</sequence>
<organism evidence="2 3">
    <name type="scientific">Fibrobacter succinogenes</name>
    <name type="common">Bacteroides succinogenes</name>
    <dbReference type="NCBI Taxonomy" id="833"/>
    <lineage>
        <taxon>Bacteria</taxon>
        <taxon>Pseudomonadati</taxon>
        <taxon>Fibrobacterota</taxon>
        <taxon>Fibrobacteria</taxon>
        <taxon>Fibrobacterales</taxon>
        <taxon>Fibrobacteraceae</taxon>
        <taxon>Fibrobacter</taxon>
    </lineage>
</organism>
<reference evidence="2 3" key="1">
    <citation type="submission" date="2017-08" db="EMBL/GenBank/DDBJ databases">
        <authorList>
            <person name="de Groot N.N."/>
        </authorList>
    </citation>
    <scope>NUCLEOTIDE SEQUENCE [LARGE SCALE GENOMIC DNA]</scope>
    <source>
        <strain evidence="2 3">HM2</strain>
    </source>
</reference>
<protein>
    <submittedName>
        <fullName evidence="2">NLPA lipoprotein</fullName>
    </submittedName>
</protein>